<name>A0ABN7T133_OIKDI</name>
<gene>
    <name evidence="1" type="ORF">OKIOD_LOCUS12247</name>
</gene>
<dbReference type="Proteomes" id="UP001158576">
    <property type="component" value="Chromosome 1"/>
</dbReference>
<accession>A0ABN7T133</accession>
<reference evidence="1 2" key="1">
    <citation type="submission" date="2021-04" db="EMBL/GenBank/DDBJ databases">
        <authorList>
            <person name="Bliznina A."/>
        </authorList>
    </citation>
    <scope>NUCLEOTIDE SEQUENCE [LARGE SCALE GENOMIC DNA]</scope>
</reference>
<dbReference type="EMBL" id="OU015566">
    <property type="protein sequence ID" value="CAG5107776.1"/>
    <property type="molecule type" value="Genomic_DNA"/>
</dbReference>
<keyword evidence="2" id="KW-1185">Reference proteome</keyword>
<proteinExistence type="predicted"/>
<protein>
    <submittedName>
        <fullName evidence="1">Oidioi.mRNA.OKI2018_I69.chr1.g3482.t1.cds</fullName>
    </submittedName>
</protein>
<evidence type="ECO:0000313" key="2">
    <source>
        <dbReference type="Proteomes" id="UP001158576"/>
    </source>
</evidence>
<evidence type="ECO:0000313" key="1">
    <source>
        <dbReference type="EMBL" id="CAG5107776.1"/>
    </source>
</evidence>
<sequence>MSTNNSSTPRPRKILGKTPFIQHPLEKCAKSEKISQEKDGDWDRAWLEEMGLLSIFFESPKNPKPVTVSDPQTEEMYQCFVYEQKLEIVRRKEEKRQEFQKEINGKLLAVSKNLSADDLQKIKSD</sequence>
<organism evidence="1 2">
    <name type="scientific">Oikopleura dioica</name>
    <name type="common">Tunicate</name>
    <dbReference type="NCBI Taxonomy" id="34765"/>
    <lineage>
        <taxon>Eukaryota</taxon>
        <taxon>Metazoa</taxon>
        <taxon>Chordata</taxon>
        <taxon>Tunicata</taxon>
        <taxon>Appendicularia</taxon>
        <taxon>Copelata</taxon>
        <taxon>Oikopleuridae</taxon>
        <taxon>Oikopleura</taxon>
    </lineage>
</organism>